<dbReference type="AlphaFoldDB" id="A0A9Y1I2P4"/>
<dbReference type="FunFam" id="3.30.70.600:FF:000001">
    <property type="entry name" value="30S ribosomal protein S10"/>
    <property type="match status" value="1"/>
</dbReference>
<dbReference type="NCBIfam" id="NF001861">
    <property type="entry name" value="PRK00596.1"/>
    <property type="match status" value="1"/>
</dbReference>
<dbReference type="GO" id="GO:0006412">
    <property type="term" value="P:translation"/>
    <property type="evidence" value="ECO:0007669"/>
    <property type="project" value="InterPro"/>
</dbReference>
<evidence type="ECO:0000256" key="1">
    <source>
        <dbReference type="ARBA" id="ARBA00007102"/>
    </source>
</evidence>
<dbReference type="SMART" id="SM01403">
    <property type="entry name" value="Ribosomal_S10"/>
    <property type="match status" value="1"/>
</dbReference>
<dbReference type="GO" id="GO:0003735">
    <property type="term" value="F:structural constituent of ribosome"/>
    <property type="evidence" value="ECO:0007669"/>
    <property type="project" value="InterPro"/>
</dbReference>
<evidence type="ECO:0000259" key="5">
    <source>
        <dbReference type="SMART" id="SM01403"/>
    </source>
</evidence>
<dbReference type="HAMAP" id="MF_00508">
    <property type="entry name" value="Ribosomal_uS10"/>
    <property type="match status" value="1"/>
</dbReference>
<evidence type="ECO:0000313" key="6">
    <source>
        <dbReference type="EMBL" id="WDA99187.1"/>
    </source>
</evidence>
<dbReference type="EMBL" id="OP616812">
    <property type="protein sequence ID" value="WDA99187.1"/>
    <property type="molecule type" value="Genomic_DNA"/>
</dbReference>
<reference evidence="6" key="1">
    <citation type="journal article" date="2023" name="J. Phycol.">
        <title>Revised classification of the Cyanidiophyceae based on plastid genome data with descriptions of the Cavernulicolales ord. nov. and Galdieriales ord. nov. (Rhodophyta).</title>
        <authorList>
            <person name="Park S.I."/>
            <person name="Cho C.H."/>
            <person name="Ciniglia C."/>
            <person name="Huang T.Y."/>
            <person name="Liu S.L."/>
            <person name="Bustamante D.E."/>
            <person name="Calderon M.S."/>
            <person name="Mansilla A."/>
            <person name="McDermott T."/>
            <person name="Andersen R.A."/>
            <person name="Yoon H.S."/>
        </authorList>
    </citation>
    <scope>NUCLEOTIDE SEQUENCE</scope>
</reference>
<dbReference type="PRINTS" id="PR00971">
    <property type="entry name" value="RIBOSOMALS10"/>
</dbReference>
<dbReference type="InterPro" id="IPR027486">
    <property type="entry name" value="Ribosomal_uS10_dom"/>
</dbReference>
<dbReference type="PANTHER" id="PTHR11700">
    <property type="entry name" value="30S RIBOSOMAL PROTEIN S10 FAMILY MEMBER"/>
    <property type="match status" value="1"/>
</dbReference>
<dbReference type="SUPFAM" id="SSF54999">
    <property type="entry name" value="Ribosomal protein S10"/>
    <property type="match status" value="1"/>
</dbReference>
<sequence length="105" mass="11894">MKTIQTPKIRIRLNAYDHSILDSSCEKIIDTANNTSSSPVGPIPLPIKKKIYCVLRSPHVNKSSREHFEIRTHRRVIDIHQPSSKTIDALMKLDLPAGVDIEIKL</sequence>
<comment type="similarity">
    <text evidence="1">Belongs to the universal ribosomal protein uS10 family.</text>
</comment>
<gene>
    <name evidence="6" type="primary">rps10</name>
    <name evidence="6" type="ORF">GRSY_182</name>
</gene>
<keyword evidence="2 6" id="KW-0689">Ribosomal protein</keyword>
<dbReference type="InterPro" id="IPR036838">
    <property type="entry name" value="Ribosomal_uS10_dom_sf"/>
</dbReference>
<keyword evidence="3" id="KW-0687">Ribonucleoprotein</keyword>
<dbReference type="Gene3D" id="3.30.70.600">
    <property type="entry name" value="Ribosomal protein S10 domain"/>
    <property type="match status" value="1"/>
</dbReference>
<name>A0A9Y1I2P4_9RHOD</name>
<accession>A0A9Y1I2P4</accession>
<feature type="domain" description="Small ribosomal subunit protein uS10" evidence="5">
    <location>
        <begin position="10"/>
        <end position="104"/>
    </location>
</feature>
<keyword evidence="6" id="KW-0934">Plastid</keyword>
<proteinExistence type="inferred from homology"/>
<organism evidence="6">
    <name type="scientific">Gronococcus sybilensis</name>
    <dbReference type="NCBI Taxonomy" id="3028029"/>
    <lineage>
        <taxon>Eukaryota</taxon>
        <taxon>Rhodophyta</taxon>
        <taxon>Bangiophyceae</taxon>
        <taxon>Cavernulicolales</taxon>
        <taxon>Cavernulicolaceae</taxon>
        <taxon>Gronococcus</taxon>
    </lineage>
</organism>
<evidence type="ECO:0000256" key="4">
    <source>
        <dbReference type="ARBA" id="ARBA00070310"/>
    </source>
</evidence>
<dbReference type="InterPro" id="IPR001848">
    <property type="entry name" value="Ribosomal_uS10"/>
</dbReference>
<protein>
    <recommendedName>
        <fullName evidence="4">Small ribosomal subunit protein uS10c</fullName>
    </recommendedName>
</protein>
<dbReference type="NCBIfam" id="TIGR01049">
    <property type="entry name" value="rpsJ_bact"/>
    <property type="match status" value="1"/>
</dbReference>
<evidence type="ECO:0000256" key="2">
    <source>
        <dbReference type="ARBA" id="ARBA00022980"/>
    </source>
</evidence>
<evidence type="ECO:0000256" key="3">
    <source>
        <dbReference type="ARBA" id="ARBA00023274"/>
    </source>
</evidence>
<dbReference type="GO" id="GO:0005840">
    <property type="term" value="C:ribosome"/>
    <property type="evidence" value="ECO:0007669"/>
    <property type="project" value="UniProtKB-KW"/>
</dbReference>
<dbReference type="GO" id="GO:1990904">
    <property type="term" value="C:ribonucleoprotein complex"/>
    <property type="evidence" value="ECO:0007669"/>
    <property type="project" value="UniProtKB-KW"/>
</dbReference>
<dbReference type="Pfam" id="PF00338">
    <property type="entry name" value="Ribosomal_S10"/>
    <property type="match status" value="1"/>
</dbReference>
<geneLocation type="plastid" evidence="6"/>